<protein>
    <submittedName>
        <fullName evidence="2">Uncharacterized protein</fullName>
    </submittedName>
</protein>
<organism evidence="2 3">
    <name type="scientific">Favolaschia claudopus</name>
    <dbReference type="NCBI Taxonomy" id="2862362"/>
    <lineage>
        <taxon>Eukaryota</taxon>
        <taxon>Fungi</taxon>
        <taxon>Dikarya</taxon>
        <taxon>Basidiomycota</taxon>
        <taxon>Agaricomycotina</taxon>
        <taxon>Agaricomycetes</taxon>
        <taxon>Agaricomycetidae</taxon>
        <taxon>Agaricales</taxon>
        <taxon>Marasmiineae</taxon>
        <taxon>Mycenaceae</taxon>
        <taxon>Favolaschia</taxon>
    </lineage>
</organism>
<reference evidence="2 3" key="1">
    <citation type="journal article" date="2024" name="J Genomics">
        <title>Draft genome sequencing and assembly of Favolaschia claudopus CIRM-BRFM 2984 isolated from oak limbs.</title>
        <authorList>
            <person name="Navarro D."/>
            <person name="Drula E."/>
            <person name="Chaduli D."/>
            <person name="Cazenave R."/>
            <person name="Ahrendt S."/>
            <person name="Wang J."/>
            <person name="Lipzen A."/>
            <person name="Daum C."/>
            <person name="Barry K."/>
            <person name="Grigoriev I.V."/>
            <person name="Favel A."/>
            <person name="Rosso M.N."/>
            <person name="Martin F."/>
        </authorList>
    </citation>
    <scope>NUCLEOTIDE SEQUENCE [LARGE SCALE GENOMIC DNA]</scope>
    <source>
        <strain evidence="2 3">CIRM-BRFM 2984</strain>
    </source>
</reference>
<feature type="region of interest" description="Disordered" evidence="1">
    <location>
        <begin position="1"/>
        <end position="69"/>
    </location>
</feature>
<proteinExistence type="predicted"/>
<keyword evidence="3" id="KW-1185">Reference proteome</keyword>
<sequence>MQSSPAHPLVTPIPLPVKRHPPANLGGCGCGSRPLCSPDSHPPSPHLRTPPSPHLPSRTNSSRPTGTPWMDELQAQDACSSFLCELSANGDVSVSVRFWLQGPPPPPSLLAASPSYTRARRFALIDPVRVVALRTRSSELSGIEPPLGGDVIKEGDVRRGGLGSLTSLSPTSQSPTLLRLELYIPID</sequence>
<accession>A0AAW0AML0</accession>
<dbReference type="EMBL" id="JAWWNJ010000060">
    <property type="protein sequence ID" value="KAK7013316.1"/>
    <property type="molecule type" value="Genomic_DNA"/>
</dbReference>
<evidence type="ECO:0000313" key="3">
    <source>
        <dbReference type="Proteomes" id="UP001362999"/>
    </source>
</evidence>
<feature type="compositionally biased region" description="Pro residues" evidence="1">
    <location>
        <begin position="40"/>
        <end position="54"/>
    </location>
</feature>
<dbReference type="Proteomes" id="UP001362999">
    <property type="component" value="Unassembled WGS sequence"/>
</dbReference>
<gene>
    <name evidence="2" type="ORF">R3P38DRAFT_3278134</name>
</gene>
<comment type="caution">
    <text evidence="2">The sequence shown here is derived from an EMBL/GenBank/DDBJ whole genome shotgun (WGS) entry which is preliminary data.</text>
</comment>
<dbReference type="AlphaFoldDB" id="A0AAW0AML0"/>
<name>A0AAW0AML0_9AGAR</name>
<evidence type="ECO:0000256" key="1">
    <source>
        <dbReference type="SAM" id="MobiDB-lite"/>
    </source>
</evidence>
<evidence type="ECO:0000313" key="2">
    <source>
        <dbReference type="EMBL" id="KAK7013316.1"/>
    </source>
</evidence>